<evidence type="ECO:0000256" key="1">
    <source>
        <dbReference type="ARBA" id="ARBA00004196"/>
    </source>
</evidence>
<keyword evidence="4" id="KW-0964">Secreted</keyword>
<reference evidence="9 11" key="1">
    <citation type="journal article" date="2018" name="Genome Biol. Evol.">
        <title>Multiple Roots of Fruiting Body Formation in Amoebozoa.</title>
        <authorList>
            <person name="Hillmann F."/>
            <person name="Forbes G."/>
            <person name="Novohradska S."/>
            <person name="Ferling I."/>
            <person name="Riege K."/>
            <person name="Groth M."/>
            <person name="Westermann M."/>
            <person name="Marz M."/>
            <person name="Spaller T."/>
            <person name="Winckler T."/>
            <person name="Schaap P."/>
            <person name="Glockner G."/>
        </authorList>
    </citation>
    <scope>NUCLEOTIDE SEQUENCE [LARGE SCALE GENOMIC DNA]</scope>
    <source>
        <strain evidence="9 11">Jena</strain>
    </source>
</reference>
<keyword evidence="11" id="KW-1185">Reference proteome</keyword>
<dbReference type="SUPFAM" id="SSF51126">
    <property type="entry name" value="Pectin lyase-like"/>
    <property type="match status" value="2"/>
</dbReference>
<dbReference type="Proteomes" id="UP000241769">
    <property type="component" value="Unassembled WGS sequence"/>
</dbReference>
<dbReference type="AlphaFoldDB" id="A0A2P6MUI9"/>
<dbReference type="PANTHER" id="PTHR11319:SF35">
    <property type="entry name" value="OUTER MEMBRANE PROTEIN PMPC-RELATED"/>
    <property type="match status" value="1"/>
</dbReference>
<evidence type="ECO:0000256" key="4">
    <source>
        <dbReference type="ARBA" id="ARBA00022525"/>
    </source>
</evidence>
<dbReference type="PANTHER" id="PTHR11319">
    <property type="entry name" value="G PROTEIN-COUPLED RECEPTOR-RELATED"/>
    <property type="match status" value="1"/>
</dbReference>
<gene>
    <name evidence="10" type="ORF">PROFUN_01168</name>
    <name evidence="9" type="ORF">PROFUN_15807</name>
</gene>
<accession>A0A2P6MUI9</accession>
<evidence type="ECO:0000313" key="10">
    <source>
        <dbReference type="EMBL" id="PRP81661.1"/>
    </source>
</evidence>
<evidence type="ECO:0000256" key="5">
    <source>
        <dbReference type="ARBA" id="ARBA00022729"/>
    </source>
</evidence>
<evidence type="ECO:0000256" key="6">
    <source>
        <dbReference type="ARBA" id="ARBA00023136"/>
    </source>
</evidence>
<evidence type="ECO:0000256" key="3">
    <source>
        <dbReference type="ARBA" id="ARBA00004613"/>
    </source>
</evidence>
<dbReference type="NCBIfam" id="TIGR01376">
    <property type="entry name" value="POMP_repeat"/>
    <property type="match status" value="1"/>
</dbReference>
<name>A0A2P6MUI9_9EUKA</name>
<dbReference type="InterPro" id="IPR006626">
    <property type="entry name" value="PbH1"/>
</dbReference>
<dbReference type="EMBL" id="MDYQ01000394">
    <property type="protein sequence ID" value="PRP75370.1"/>
    <property type="molecule type" value="Genomic_DNA"/>
</dbReference>
<comment type="caution">
    <text evidence="9">The sequence shown here is derived from an EMBL/GenBank/DDBJ whole genome shotgun (WGS) entry which is preliminary data.</text>
</comment>
<dbReference type="InterPro" id="IPR003368">
    <property type="entry name" value="POMP_repeat"/>
</dbReference>
<keyword evidence="5" id="KW-0732">Signal</keyword>
<dbReference type="SMART" id="SM00710">
    <property type="entry name" value="PbH1"/>
    <property type="match status" value="8"/>
</dbReference>
<keyword evidence="8" id="KW-1133">Transmembrane helix</keyword>
<feature type="transmembrane region" description="Helical" evidence="8">
    <location>
        <begin position="40"/>
        <end position="56"/>
    </location>
</feature>
<dbReference type="InterPro" id="IPR011050">
    <property type="entry name" value="Pectin_lyase_fold/virulence"/>
</dbReference>
<comment type="subcellular location">
    <subcellularLocation>
        <location evidence="1">Cell envelope</location>
    </subcellularLocation>
    <subcellularLocation>
        <location evidence="2">Cell outer membrane</location>
    </subcellularLocation>
    <subcellularLocation>
        <location evidence="3">Secreted</location>
    </subcellularLocation>
</comment>
<sequence>MPISSSCGDVTSLGIFTKKLENDAPVLNVRNTRDTNRQRMLLSIRLCLLLAIVVHVCAIQCTSDTGDFGGDVQKAIADALVNCTGNAVVEVSIWDNGKNYTIDGSTYNYSVILRGNSLSVQDADIKFSRLSMVSLEGLNLFGNETRILFDTCNGVYFRNMSVQNLTTAISIIGSQVLSISGSIFSHNTNTIFAATAASIRVDQSNFLNNVVPSGSANALIYCTGGSINVTRSIFQGVTDRCIIPAQNTKHMTDNLLDTCALYFEANSSFVDTTFARNQVTQDFLIASADGLDAIIQNTTFESNTGPLMASHDLTVTNSTFRGNQLVDRLHYGLIYTSHALHITSSTLLQNGGTTPDFGVIRSETSITMENTNITENTFSSITFGQSAFLLCQPRVPSTTILPCPITITSVTCDSNSAASIAGCGITISNSTFRGNSDSSIFDLGNPQMRGSAFLDYAGTPDGSDGVIPMFTSFGGGIIIDSCDFYNNTMVAGVGNGGQSEINNSTFRNNTGTSISLTAGDLNVFNSTFFGGNSCPAIGGCAISVVAVFSQSNVNITGSHFSSYRAHQGAAVLLTNATVTLNGCLFSENHAETYGGAILSVKTALHVTKTRFKKNTANLYGGSIYETQDISLVISTPTPMPTGI</sequence>
<dbReference type="EMBL" id="MDYQ01000121">
    <property type="protein sequence ID" value="PRP81661.1"/>
    <property type="molecule type" value="Genomic_DNA"/>
</dbReference>
<proteinExistence type="predicted"/>
<evidence type="ECO:0000256" key="8">
    <source>
        <dbReference type="SAM" id="Phobius"/>
    </source>
</evidence>
<dbReference type="GO" id="GO:0005576">
    <property type="term" value="C:extracellular region"/>
    <property type="evidence" value="ECO:0007669"/>
    <property type="project" value="UniProtKB-SubCell"/>
</dbReference>
<evidence type="ECO:0000256" key="7">
    <source>
        <dbReference type="ARBA" id="ARBA00023237"/>
    </source>
</evidence>
<keyword evidence="7" id="KW-0998">Cell outer membrane</keyword>
<keyword evidence="8" id="KW-0812">Transmembrane</keyword>
<protein>
    <submittedName>
        <fullName evidence="9">Polymorphic outer membrane protein</fullName>
    </submittedName>
</protein>
<evidence type="ECO:0000256" key="2">
    <source>
        <dbReference type="ARBA" id="ARBA00004442"/>
    </source>
</evidence>
<evidence type="ECO:0000313" key="11">
    <source>
        <dbReference type="Proteomes" id="UP000241769"/>
    </source>
</evidence>
<keyword evidence="6 8" id="KW-0472">Membrane</keyword>
<evidence type="ECO:0000313" key="9">
    <source>
        <dbReference type="EMBL" id="PRP75370.1"/>
    </source>
</evidence>
<organism evidence="9 11">
    <name type="scientific">Planoprotostelium fungivorum</name>
    <dbReference type="NCBI Taxonomy" id="1890364"/>
    <lineage>
        <taxon>Eukaryota</taxon>
        <taxon>Amoebozoa</taxon>
        <taxon>Evosea</taxon>
        <taxon>Variosea</taxon>
        <taxon>Cavosteliida</taxon>
        <taxon>Cavosteliaceae</taxon>
        <taxon>Planoprotostelium</taxon>
    </lineage>
</organism>
<dbReference type="InParanoid" id="A0A2P6MUI9"/>